<gene>
    <name evidence="1" type="ORF">CCR75_001915</name>
</gene>
<accession>A0A976FIG5</accession>
<dbReference type="PROSITE" id="PS00018">
    <property type="entry name" value="EF_HAND_1"/>
    <property type="match status" value="1"/>
</dbReference>
<keyword evidence="2" id="KW-1185">Reference proteome</keyword>
<dbReference type="KEGG" id="blac:94345687"/>
<dbReference type="EMBL" id="SHOA02000014">
    <property type="protein sequence ID" value="TDH67383.1"/>
    <property type="molecule type" value="Genomic_DNA"/>
</dbReference>
<evidence type="ECO:0000313" key="1">
    <source>
        <dbReference type="EMBL" id="TDH67383.1"/>
    </source>
</evidence>
<reference evidence="1 2" key="1">
    <citation type="journal article" date="2021" name="Genome Biol.">
        <title>AFLAP: assembly-free linkage analysis pipeline using k-mers from genome sequencing data.</title>
        <authorList>
            <person name="Fletcher K."/>
            <person name="Zhang L."/>
            <person name="Gil J."/>
            <person name="Han R."/>
            <person name="Cavanaugh K."/>
            <person name="Michelmore R."/>
        </authorList>
    </citation>
    <scope>NUCLEOTIDE SEQUENCE [LARGE SCALE GENOMIC DNA]</scope>
    <source>
        <strain evidence="1 2">SF5</strain>
    </source>
</reference>
<dbReference type="GeneID" id="94345687"/>
<name>A0A976FIG5_BRELC</name>
<protein>
    <submittedName>
        <fullName evidence="1">Uncharacterized protein</fullName>
    </submittedName>
</protein>
<dbReference type="InterPro" id="IPR018247">
    <property type="entry name" value="EF_Hand_1_Ca_BS"/>
</dbReference>
<comment type="caution">
    <text evidence="1">The sequence shown here is derived from an EMBL/GenBank/DDBJ whole genome shotgun (WGS) entry which is preliminary data.</text>
</comment>
<dbReference type="Proteomes" id="UP000294530">
    <property type="component" value="Unassembled WGS sequence"/>
</dbReference>
<organism evidence="1 2">
    <name type="scientific">Bremia lactucae</name>
    <name type="common">Lettuce downy mildew</name>
    <dbReference type="NCBI Taxonomy" id="4779"/>
    <lineage>
        <taxon>Eukaryota</taxon>
        <taxon>Sar</taxon>
        <taxon>Stramenopiles</taxon>
        <taxon>Oomycota</taxon>
        <taxon>Peronosporomycetes</taxon>
        <taxon>Peronosporales</taxon>
        <taxon>Peronosporaceae</taxon>
        <taxon>Bremia</taxon>
    </lineage>
</organism>
<proteinExistence type="predicted"/>
<dbReference type="AlphaFoldDB" id="A0A976FIG5"/>
<dbReference type="RefSeq" id="XP_067816882.1">
    <property type="nucleotide sequence ID" value="XM_067960016.1"/>
</dbReference>
<evidence type="ECO:0000313" key="2">
    <source>
        <dbReference type="Proteomes" id="UP000294530"/>
    </source>
</evidence>
<sequence length="80" mass="8682">MTSSKETLKASSAEAEQRQACALYLTRDSGLAATRGLCAVDTDMNGKVNVMDIQRGLRRAGVNILIEDVGNLMKRLDPKN</sequence>